<name>A0A2K8U7A6_9GAMM</name>
<dbReference type="GO" id="GO:0016757">
    <property type="term" value="F:glycosyltransferase activity"/>
    <property type="evidence" value="ECO:0007669"/>
    <property type="project" value="UniProtKB-KW"/>
</dbReference>
<accession>A0A2K8U7A6</accession>
<evidence type="ECO:0000259" key="1">
    <source>
        <dbReference type="Pfam" id="PF01814"/>
    </source>
</evidence>
<sequence>MHTLDGYRSTHSDLRQMLDDLRSLLTTEQLRIRPNAKTAYELLCDLGERVRRHLAEEDRSLYPSLLIHEDPKVKSIAWGFISGEKPLRQTFDDYHTHWLKNCDFNFSDDFLSETRAVFDLVAQRIDREEQVLLPKLLEIGMFQDARAPLGARHGADRW</sequence>
<proteinExistence type="predicted"/>
<dbReference type="OrthoDB" id="8809825at2"/>
<keyword evidence="2" id="KW-0328">Glycosyltransferase</keyword>
<evidence type="ECO:0000313" key="3">
    <source>
        <dbReference type="Proteomes" id="UP000232638"/>
    </source>
</evidence>
<protein>
    <submittedName>
        <fullName evidence="2">Hypoxanthine phosphoribosyltransferase</fullName>
    </submittedName>
</protein>
<feature type="domain" description="Hemerythrin-like" evidence="1">
    <location>
        <begin position="6"/>
        <end position="136"/>
    </location>
</feature>
<dbReference type="KEGG" id="tsy:THSYN_11030"/>
<dbReference type="Gene3D" id="1.20.120.520">
    <property type="entry name" value="nmb1532 protein domain like"/>
    <property type="match status" value="1"/>
</dbReference>
<reference evidence="2 3" key="1">
    <citation type="submission" date="2017-03" db="EMBL/GenBank/DDBJ databases">
        <title>Complete genome sequence of Candidatus 'Thiodictyon syntrophicum' sp. nov. strain Cad16T, a photolithoautotroph purple sulfur bacterium isolated from an alpine meromictic lake.</title>
        <authorList>
            <person name="Luedin S.M."/>
            <person name="Pothier J.F."/>
            <person name="Danza F."/>
            <person name="Storelli N."/>
            <person name="Wittwer M."/>
            <person name="Tonolla M."/>
        </authorList>
    </citation>
    <scope>NUCLEOTIDE SEQUENCE [LARGE SCALE GENOMIC DNA]</scope>
    <source>
        <strain evidence="2 3">Cad16T</strain>
    </source>
</reference>
<keyword evidence="2" id="KW-0808">Transferase</keyword>
<organism evidence="2 3">
    <name type="scientific">Candidatus Thiodictyon syntrophicum</name>
    <dbReference type="NCBI Taxonomy" id="1166950"/>
    <lineage>
        <taxon>Bacteria</taxon>
        <taxon>Pseudomonadati</taxon>
        <taxon>Pseudomonadota</taxon>
        <taxon>Gammaproteobacteria</taxon>
        <taxon>Chromatiales</taxon>
        <taxon>Chromatiaceae</taxon>
        <taxon>Thiodictyon</taxon>
    </lineage>
</organism>
<dbReference type="AlphaFoldDB" id="A0A2K8U7A6"/>
<dbReference type="RefSeq" id="WP_100919206.1">
    <property type="nucleotide sequence ID" value="NZ_CP020370.1"/>
</dbReference>
<gene>
    <name evidence="2" type="ORF">THSYN_11030</name>
</gene>
<dbReference type="Pfam" id="PF01814">
    <property type="entry name" value="Hemerythrin"/>
    <property type="match status" value="1"/>
</dbReference>
<evidence type="ECO:0000313" key="2">
    <source>
        <dbReference type="EMBL" id="AUB81434.1"/>
    </source>
</evidence>
<keyword evidence="3" id="KW-1185">Reference proteome</keyword>
<dbReference type="InterPro" id="IPR012312">
    <property type="entry name" value="Hemerythrin-like"/>
</dbReference>
<dbReference type="EMBL" id="CP020370">
    <property type="protein sequence ID" value="AUB81434.1"/>
    <property type="molecule type" value="Genomic_DNA"/>
</dbReference>
<dbReference type="Proteomes" id="UP000232638">
    <property type="component" value="Chromosome"/>
</dbReference>